<dbReference type="AlphaFoldDB" id="A0A979FRG2"/>
<organism evidence="1 2">
    <name type="scientific">Hyalella azteca</name>
    <name type="common">Amphipod</name>
    <dbReference type="NCBI Taxonomy" id="294128"/>
    <lineage>
        <taxon>Eukaryota</taxon>
        <taxon>Metazoa</taxon>
        <taxon>Ecdysozoa</taxon>
        <taxon>Arthropoda</taxon>
        <taxon>Crustacea</taxon>
        <taxon>Multicrustacea</taxon>
        <taxon>Malacostraca</taxon>
        <taxon>Eumalacostraca</taxon>
        <taxon>Peracarida</taxon>
        <taxon>Amphipoda</taxon>
        <taxon>Senticaudata</taxon>
        <taxon>Talitrida</taxon>
        <taxon>Talitroidea</taxon>
        <taxon>Hyalellidae</taxon>
        <taxon>Hyalella</taxon>
    </lineage>
</organism>
<dbReference type="SUPFAM" id="SSF47473">
    <property type="entry name" value="EF-hand"/>
    <property type="match status" value="1"/>
</dbReference>
<dbReference type="KEGG" id="hazt:125178911"/>
<dbReference type="PANTHER" id="PTHR46763:SF1">
    <property type="entry name" value="DYNEIN REGULATORY COMPLEX PROTEIN 8"/>
    <property type="match status" value="1"/>
</dbReference>
<dbReference type="Gene3D" id="1.10.238.10">
    <property type="entry name" value="EF-hand"/>
    <property type="match status" value="1"/>
</dbReference>
<evidence type="ECO:0000313" key="2">
    <source>
        <dbReference type="RefSeq" id="XP_047739721.1"/>
    </source>
</evidence>
<reference evidence="2" key="1">
    <citation type="submission" date="2025-08" db="UniProtKB">
        <authorList>
            <consortium name="RefSeq"/>
        </authorList>
    </citation>
    <scope>IDENTIFICATION</scope>
    <source>
        <tissue evidence="2">Whole organism</tissue>
    </source>
</reference>
<dbReference type="OrthoDB" id="10260307at2759"/>
<dbReference type="Proteomes" id="UP000694843">
    <property type="component" value="Unplaced"/>
</dbReference>
<gene>
    <name evidence="2" type="primary">LOC125178911</name>
</gene>
<protein>
    <submittedName>
        <fullName evidence="2">Uncharacterized protein LOC125178911</fullName>
    </submittedName>
</protein>
<keyword evidence="1" id="KW-1185">Reference proteome</keyword>
<name>A0A979FRG2_HYAAZ</name>
<dbReference type="PANTHER" id="PTHR46763">
    <property type="entry name" value="DYNEIN REGULATORY COMPLEX PROTEIN 8"/>
    <property type="match status" value="1"/>
</dbReference>
<dbReference type="RefSeq" id="XP_047739721.1">
    <property type="nucleotide sequence ID" value="XM_047883765.1"/>
</dbReference>
<sequence>MALDRKLAEIFAIFQDKDKNTVHVKDLSTILRALGLVPSEAEAAKAVQAMVGEEAADAVHLAAFLTGAKNLVLERKFSGCSKGELVAALEVLAREGRSHLQQVLQQQQLVVEPESGVPSYGGDGITKILPTGALSRSVLVSLLSMQGEPLGVAECEELLASLPRQEGVDGAVDIELYAAMLVPVSPFL</sequence>
<dbReference type="InterPro" id="IPR011992">
    <property type="entry name" value="EF-hand-dom_pair"/>
</dbReference>
<proteinExistence type="predicted"/>
<evidence type="ECO:0000313" key="1">
    <source>
        <dbReference type="Proteomes" id="UP000694843"/>
    </source>
</evidence>
<accession>A0A979FRG2</accession>
<dbReference type="GeneID" id="125178911"/>